<dbReference type="HOGENOM" id="CLU_138959_1_1_3"/>
<dbReference type="NCBIfam" id="TIGR00278">
    <property type="entry name" value="membrane protein insertion efficiency factor YidD"/>
    <property type="match status" value="1"/>
</dbReference>
<sequence length="94" mass="10476">MTYSQTLTRQTAIASINFYQNHISPHKGFSCPHRQYHGGLSCSEQVKQFLQYHSLGLALHLSLSRLRECSAASQSLRQTQVQGGCIVIPCCLPI</sequence>
<dbReference type="OrthoDB" id="6629784at2"/>
<dbReference type="SMART" id="SM01234">
    <property type="entry name" value="Haemolytic"/>
    <property type="match status" value="1"/>
</dbReference>
<organism evidence="1">
    <name type="scientific">Cyanothece sp. (strain PCC 7425 / ATCC 29141)</name>
    <dbReference type="NCBI Taxonomy" id="395961"/>
    <lineage>
        <taxon>Bacteria</taxon>
        <taxon>Bacillati</taxon>
        <taxon>Cyanobacteriota</taxon>
        <taxon>Cyanophyceae</taxon>
        <taxon>Gomontiellales</taxon>
        <taxon>Cyanothecaceae</taxon>
        <taxon>Cyanothece</taxon>
    </lineage>
</organism>
<protein>
    <recommendedName>
        <fullName evidence="2">Membrane protein insertion efficiency factor YidD</fullName>
    </recommendedName>
</protein>
<dbReference type="Pfam" id="PF01809">
    <property type="entry name" value="YidD"/>
    <property type="match status" value="1"/>
</dbReference>
<dbReference type="InterPro" id="IPR002696">
    <property type="entry name" value="Membr_insert_effic_factor_YidD"/>
</dbReference>
<evidence type="ECO:0000313" key="1">
    <source>
        <dbReference type="EMBL" id="ACL45764.1"/>
    </source>
</evidence>
<accession>B8HQU3</accession>
<dbReference type="AlphaFoldDB" id="B8HQU3"/>
<evidence type="ECO:0008006" key="2">
    <source>
        <dbReference type="Google" id="ProtNLM"/>
    </source>
</evidence>
<dbReference type="KEGG" id="cyn:Cyan7425_3440"/>
<proteinExistence type="predicted"/>
<gene>
    <name evidence="1" type="ordered locus">Cyan7425_3440</name>
</gene>
<name>B8HQU3_CYAP4</name>
<dbReference type="EMBL" id="CP001344">
    <property type="protein sequence ID" value="ACL45764.1"/>
    <property type="molecule type" value="Genomic_DNA"/>
</dbReference>
<reference evidence="1" key="1">
    <citation type="submission" date="2009-01" db="EMBL/GenBank/DDBJ databases">
        <title>Complete sequence of chromosome Cyanothece sp. PCC 7425.</title>
        <authorList>
            <consortium name="US DOE Joint Genome Institute"/>
            <person name="Lucas S."/>
            <person name="Copeland A."/>
            <person name="Lapidus A."/>
            <person name="Glavina del Rio T."/>
            <person name="Dalin E."/>
            <person name="Tice H."/>
            <person name="Bruce D."/>
            <person name="Goodwin L."/>
            <person name="Pitluck S."/>
            <person name="Sims D."/>
            <person name="Meineke L."/>
            <person name="Brettin T."/>
            <person name="Detter J.C."/>
            <person name="Han C."/>
            <person name="Larimer F."/>
            <person name="Land M."/>
            <person name="Hauser L."/>
            <person name="Kyrpides N."/>
            <person name="Ovchinnikova G."/>
            <person name="Liberton M."/>
            <person name="Stoeckel J."/>
            <person name="Banerjee A."/>
            <person name="Singh A."/>
            <person name="Page L."/>
            <person name="Sato H."/>
            <person name="Zhao L."/>
            <person name="Sherman L."/>
            <person name="Pakrasi H."/>
            <person name="Richardson P."/>
        </authorList>
    </citation>
    <scope>NUCLEOTIDE SEQUENCE</scope>
    <source>
        <strain evidence="1">PCC 7425</strain>
    </source>
</reference>
<dbReference type="eggNOG" id="COG0759">
    <property type="taxonomic scope" value="Bacteria"/>
</dbReference>
<dbReference type="STRING" id="395961.Cyan7425_3440"/>